<proteinExistence type="predicted"/>
<name>A0A8S1CMS4_9INSE</name>
<accession>A0A8S1CMS4</accession>
<evidence type="ECO:0000313" key="2">
    <source>
        <dbReference type="Proteomes" id="UP000494165"/>
    </source>
</evidence>
<keyword evidence="2" id="KW-1185">Reference proteome</keyword>
<gene>
    <name evidence="1" type="ORF">CLODIP_2_CD09762</name>
</gene>
<dbReference type="Proteomes" id="UP000494165">
    <property type="component" value="Unassembled WGS sequence"/>
</dbReference>
<protein>
    <submittedName>
        <fullName evidence="1">Uncharacterized protein</fullName>
    </submittedName>
</protein>
<organism evidence="1 2">
    <name type="scientific">Cloeon dipterum</name>
    <dbReference type="NCBI Taxonomy" id="197152"/>
    <lineage>
        <taxon>Eukaryota</taxon>
        <taxon>Metazoa</taxon>
        <taxon>Ecdysozoa</taxon>
        <taxon>Arthropoda</taxon>
        <taxon>Hexapoda</taxon>
        <taxon>Insecta</taxon>
        <taxon>Pterygota</taxon>
        <taxon>Palaeoptera</taxon>
        <taxon>Ephemeroptera</taxon>
        <taxon>Pisciforma</taxon>
        <taxon>Baetidae</taxon>
        <taxon>Cloeon</taxon>
    </lineage>
</organism>
<dbReference type="AlphaFoldDB" id="A0A8S1CMS4"/>
<reference evidence="1 2" key="1">
    <citation type="submission" date="2020-04" db="EMBL/GenBank/DDBJ databases">
        <authorList>
            <person name="Alioto T."/>
            <person name="Alioto T."/>
            <person name="Gomez Garrido J."/>
        </authorList>
    </citation>
    <scope>NUCLEOTIDE SEQUENCE [LARGE SCALE GENOMIC DNA]</scope>
</reference>
<sequence length="130" mass="15589">MTLIVWRCERESQHHRSFLDHQLPAYFKTSETCVIVSGVSVNVGNLNIQELTGGTCCLRVVKQLTEEVENRRETEFGRPFHKRRPQRQRTLHPHHPDTVEYLNYVKREMSCKLHNYVFRYWRIEVTSFDL</sequence>
<evidence type="ECO:0000313" key="1">
    <source>
        <dbReference type="EMBL" id="CAB3370823.1"/>
    </source>
</evidence>
<comment type="caution">
    <text evidence="1">The sequence shown here is derived from an EMBL/GenBank/DDBJ whole genome shotgun (WGS) entry which is preliminary data.</text>
</comment>
<dbReference type="EMBL" id="CADEPI010000055">
    <property type="protein sequence ID" value="CAB3370823.1"/>
    <property type="molecule type" value="Genomic_DNA"/>
</dbReference>